<sequence>MLALPNTTCPQRKHARIELKVNSIERLAPRQKGHHRTESAHNLRFRVMPHSHAIRIASSNPPQISSSFYT</sequence>
<accession>A0A7W5E6V7</accession>
<dbReference type="AlphaFoldDB" id="A0A7W5E6V7"/>
<keyword evidence="2" id="KW-1185">Reference proteome</keyword>
<organism evidence="1 2">
    <name type="scientific">Aporhodopirellula rubra</name>
    <dbReference type="NCBI Taxonomy" id="980271"/>
    <lineage>
        <taxon>Bacteria</taxon>
        <taxon>Pseudomonadati</taxon>
        <taxon>Planctomycetota</taxon>
        <taxon>Planctomycetia</taxon>
        <taxon>Pirellulales</taxon>
        <taxon>Pirellulaceae</taxon>
        <taxon>Aporhodopirellula</taxon>
    </lineage>
</organism>
<protein>
    <submittedName>
        <fullName evidence="1">Uncharacterized protein</fullName>
    </submittedName>
</protein>
<gene>
    <name evidence="1" type="ORF">FHS27_006521</name>
</gene>
<evidence type="ECO:0000313" key="2">
    <source>
        <dbReference type="Proteomes" id="UP000536179"/>
    </source>
</evidence>
<comment type="caution">
    <text evidence="1">The sequence shown here is derived from an EMBL/GenBank/DDBJ whole genome shotgun (WGS) entry which is preliminary data.</text>
</comment>
<proteinExistence type="predicted"/>
<evidence type="ECO:0000313" key="1">
    <source>
        <dbReference type="EMBL" id="MBB3210673.1"/>
    </source>
</evidence>
<dbReference type="EMBL" id="JACHXU010000049">
    <property type="protein sequence ID" value="MBB3210673.1"/>
    <property type="molecule type" value="Genomic_DNA"/>
</dbReference>
<name>A0A7W5E6V7_9BACT</name>
<dbReference type="Proteomes" id="UP000536179">
    <property type="component" value="Unassembled WGS sequence"/>
</dbReference>
<reference evidence="1 2" key="1">
    <citation type="submission" date="2020-08" db="EMBL/GenBank/DDBJ databases">
        <title>Genomic Encyclopedia of Type Strains, Phase III (KMG-III): the genomes of soil and plant-associated and newly described type strains.</title>
        <authorList>
            <person name="Whitman W."/>
        </authorList>
    </citation>
    <scope>NUCLEOTIDE SEQUENCE [LARGE SCALE GENOMIC DNA]</scope>
    <source>
        <strain evidence="1 2">CECT 8075</strain>
    </source>
</reference>